<keyword evidence="3" id="KW-1185">Reference proteome</keyword>
<proteinExistence type="predicted"/>
<organism evidence="2 3">
    <name type="scientific">Rosenbergiella nectarea</name>
    <dbReference type="NCBI Taxonomy" id="988801"/>
    <lineage>
        <taxon>Bacteria</taxon>
        <taxon>Pseudomonadati</taxon>
        <taxon>Pseudomonadota</taxon>
        <taxon>Gammaproteobacteria</taxon>
        <taxon>Enterobacterales</taxon>
        <taxon>Erwiniaceae</taxon>
        <taxon>Rosenbergiella</taxon>
    </lineage>
</organism>
<dbReference type="EMBL" id="FOGC01000015">
    <property type="protein sequence ID" value="SER21905.1"/>
    <property type="molecule type" value="Genomic_DNA"/>
</dbReference>
<name>A0A1H9MEK9_9GAMM</name>
<accession>A0A1H9MEK9</accession>
<protein>
    <submittedName>
        <fullName evidence="2">Uncharacterized protein</fullName>
    </submittedName>
</protein>
<keyword evidence="1" id="KW-1133">Transmembrane helix</keyword>
<keyword evidence="1" id="KW-0812">Transmembrane</keyword>
<evidence type="ECO:0000256" key="1">
    <source>
        <dbReference type="SAM" id="Phobius"/>
    </source>
</evidence>
<evidence type="ECO:0000313" key="3">
    <source>
        <dbReference type="Proteomes" id="UP000242515"/>
    </source>
</evidence>
<sequence length="77" mass="9055">MKLNSPKKPIWTLFLMCLLMCIALIMIGTFSYLLKGWLIWDFDKSFPFGKNEMITILKISLLGIPAGFVFWKFDVRY</sequence>
<gene>
    <name evidence="2" type="ORF">SAMN05216522_1152</name>
</gene>
<feature type="transmembrane region" description="Helical" evidence="1">
    <location>
        <begin position="53"/>
        <end position="71"/>
    </location>
</feature>
<dbReference type="STRING" id="988801.SAMN05216522_1152"/>
<feature type="transmembrane region" description="Helical" evidence="1">
    <location>
        <begin position="12"/>
        <end position="33"/>
    </location>
</feature>
<keyword evidence="1" id="KW-0472">Membrane</keyword>
<reference evidence="3" key="1">
    <citation type="submission" date="2016-10" db="EMBL/GenBank/DDBJ databases">
        <authorList>
            <person name="Varghese N."/>
            <person name="Submissions S."/>
        </authorList>
    </citation>
    <scope>NUCLEOTIDE SEQUENCE [LARGE SCALE GENOMIC DNA]</scope>
    <source>
        <strain evidence="3">8N4</strain>
    </source>
</reference>
<evidence type="ECO:0000313" key="2">
    <source>
        <dbReference type="EMBL" id="SER21905.1"/>
    </source>
</evidence>
<dbReference type="AlphaFoldDB" id="A0A1H9MEK9"/>
<dbReference type="Proteomes" id="UP000242515">
    <property type="component" value="Unassembled WGS sequence"/>
</dbReference>